<dbReference type="GeneID" id="35438894"/>
<evidence type="ECO:0000256" key="7">
    <source>
        <dbReference type="ARBA" id="ARBA00023049"/>
    </source>
</evidence>
<accession>A0A2G4T9S3</accession>
<dbReference type="Gene3D" id="3.40.390.10">
    <property type="entry name" value="Collagenase (Catalytic Domain)"/>
    <property type="match status" value="1"/>
</dbReference>
<dbReference type="InterPro" id="IPR042089">
    <property type="entry name" value="Peptidase_M13_dom_2"/>
</dbReference>
<keyword evidence="9" id="KW-1133">Transmembrane helix</keyword>
<evidence type="ECO:0000256" key="6">
    <source>
        <dbReference type="ARBA" id="ARBA00022833"/>
    </source>
</evidence>
<evidence type="ECO:0000259" key="10">
    <source>
        <dbReference type="Pfam" id="PF01431"/>
    </source>
</evidence>
<keyword evidence="9" id="KW-0812">Transmembrane</keyword>
<dbReference type="PROSITE" id="PS51885">
    <property type="entry name" value="NEPRILYSIN"/>
    <property type="match status" value="1"/>
</dbReference>
<name>A0A2G4T9S3_RHIZD</name>
<feature type="compositionally biased region" description="Basic and acidic residues" evidence="8">
    <location>
        <begin position="1"/>
        <end position="15"/>
    </location>
</feature>
<dbReference type="InterPro" id="IPR018497">
    <property type="entry name" value="Peptidase_M13_C"/>
</dbReference>
<dbReference type="GO" id="GO:0005886">
    <property type="term" value="C:plasma membrane"/>
    <property type="evidence" value="ECO:0007669"/>
    <property type="project" value="TreeGrafter"/>
</dbReference>
<dbReference type="RefSeq" id="XP_023471467.1">
    <property type="nucleotide sequence ID" value="XM_023607904.1"/>
</dbReference>
<dbReference type="SUPFAM" id="SSF55486">
    <property type="entry name" value="Metalloproteases ('zincins'), catalytic domain"/>
    <property type="match status" value="1"/>
</dbReference>
<dbReference type="InterPro" id="IPR008753">
    <property type="entry name" value="Peptidase_M13_N"/>
</dbReference>
<evidence type="ECO:0000313" key="13">
    <source>
        <dbReference type="Proteomes" id="UP000242254"/>
    </source>
</evidence>
<proteinExistence type="inferred from homology"/>
<organism evidence="12 13">
    <name type="scientific">Rhizopus microsporus ATCC 52813</name>
    <dbReference type="NCBI Taxonomy" id="1340429"/>
    <lineage>
        <taxon>Eukaryota</taxon>
        <taxon>Fungi</taxon>
        <taxon>Fungi incertae sedis</taxon>
        <taxon>Mucoromycota</taxon>
        <taxon>Mucoromycotina</taxon>
        <taxon>Mucoromycetes</taxon>
        <taxon>Mucorales</taxon>
        <taxon>Mucorineae</taxon>
        <taxon>Rhizopodaceae</taxon>
        <taxon>Rhizopus</taxon>
    </lineage>
</organism>
<evidence type="ECO:0000256" key="8">
    <source>
        <dbReference type="SAM" id="MobiDB-lite"/>
    </source>
</evidence>
<dbReference type="InterPro" id="IPR000718">
    <property type="entry name" value="Peptidase_M13"/>
</dbReference>
<evidence type="ECO:0000256" key="2">
    <source>
        <dbReference type="ARBA" id="ARBA00007357"/>
    </source>
</evidence>
<dbReference type="Pfam" id="PF01431">
    <property type="entry name" value="Peptidase_M13"/>
    <property type="match status" value="1"/>
</dbReference>
<evidence type="ECO:0000256" key="1">
    <source>
        <dbReference type="ARBA" id="ARBA00001947"/>
    </source>
</evidence>
<evidence type="ECO:0000313" key="12">
    <source>
        <dbReference type="EMBL" id="PHZ17759.1"/>
    </source>
</evidence>
<dbReference type="PANTHER" id="PTHR11733">
    <property type="entry name" value="ZINC METALLOPROTEASE FAMILY M13 NEPRILYSIN-RELATED"/>
    <property type="match status" value="1"/>
</dbReference>
<feature type="domain" description="Peptidase M13 C-terminal" evidence="10">
    <location>
        <begin position="583"/>
        <end position="797"/>
    </location>
</feature>
<keyword evidence="6" id="KW-0862">Zinc</keyword>
<comment type="cofactor">
    <cofactor evidence="1">
        <name>Zn(2+)</name>
        <dbReference type="ChEBI" id="CHEBI:29105"/>
    </cofactor>
</comment>
<dbReference type="CDD" id="cd08662">
    <property type="entry name" value="M13"/>
    <property type="match status" value="1"/>
</dbReference>
<keyword evidence="3" id="KW-0645">Protease</keyword>
<evidence type="ECO:0000256" key="3">
    <source>
        <dbReference type="ARBA" id="ARBA00022670"/>
    </source>
</evidence>
<dbReference type="AlphaFoldDB" id="A0A2G4T9S3"/>
<dbReference type="GO" id="GO:0016485">
    <property type="term" value="P:protein processing"/>
    <property type="evidence" value="ECO:0007669"/>
    <property type="project" value="TreeGrafter"/>
</dbReference>
<gene>
    <name evidence="12" type="ORF">RHIMIDRAFT_233181</name>
</gene>
<evidence type="ECO:0000256" key="4">
    <source>
        <dbReference type="ARBA" id="ARBA00022723"/>
    </source>
</evidence>
<dbReference type="STRING" id="1340429.A0A2G4T9S3"/>
<sequence length="798" mass="90967">MSSERDPLLQDRGAESNEPQDDQPNIEARESGNSGRFTFLEKVLFTLTALFFIVLCILAGLYARRVYDEKPHNPPTDHPSPPENNNTSPVCLTPECVLTAAQILKDIDTTVDPCDDFYKYTCNNWEKNHRIPDGKSGINSFLTLRDQNKETLRDILSGSFDDFYDRTHSSFSKLPDPEKLVDKQVFNKAKSLYDSCMNETLIDQRGAEPIYPLLKEIRNLFPSSLADSSRELTKALSYLAKRGVYALFEIDVDADYKDPNVNTLLLAQEGLTLPTKDYYKQDETIQLLYETIAETLEAVFAKSGPEFSWNKFSANSTARMIIDFEKKLAKISDDPEYFQNPTGIYNPMTLSEITKHSPAIDWGLFVDHLLPSTAPHPSHIVVTSPHYIGNLTELIQSEPSRNIQAFLMWRAIHTYANALSEPIREPIRQMNAKLVGADPKSIKPRWDVCLDEVDNSIGFLVGRYYVLEKFGGDAKKYTDEFVKSIKDIFVKRLPELSWIDDKTRERAIEKVDKLIQKIGYPDSSPNVMSPLSLLEYYSDLELKEDDYFGNYLHSRQWAINEEWSQVGKAPEKKKWLMNPQEVNAYYNPSFNEIVFPAGILQNPFFGSNYPDYLNYGGIGAVVGHELTHGFDNNGRQFDADGKLVEWWTNETSTQFDEKAECFIKQYSKFTVIDEKGDALHVKGKLTLGENLADNGGLREAYLAWKQQYDSDKENKKYNNVRLPGLDDLSPEQLFFINYGRIWCNKATPAQAKKGVLTDEHSPPKWRVNGAIQNSVDFANVFKCPAGSPMNPVHKCELW</sequence>
<protein>
    <submittedName>
        <fullName evidence="12">Zincin</fullName>
    </submittedName>
</protein>
<comment type="similarity">
    <text evidence="2">Belongs to the peptidase M13 family.</text>
</comment>
<dbReference type="PRINTS" id="PR00786">
    <property type="entry name" value="NEPRILYSIN"/>
</dbReference>
<dbReference type="InterPro" id="IPR024079">
    <property type="entry name" value="MetalloPept_cat_dom_sf"/>
</dbReference>
<keyword evidence="5" id="KW-0378">Hydrolase</keyword>
<reference evidence="12 13" key="1">
    <citation type="journal article" date="2016" name="Proc. Natl. Acad. Sci. U.S.A.">
        <title>Lipid metabolic changes in an early divergent fungus govern the establishment of a mutualistic symbiosis with endobacteria.</title>
        <authorList>
            <person name="Lastovetsky O.A."/>
            <person name="Gaspar M.L."/>
            <person name="Mondo S.J."/>
            <person name="LaButti K.M."/>
            <person name="Sandor L."/>
            <person name="Grigoriev I.V."/>
            <person name="Henry S.A."/>
            <person name="Pawlowska T.E."/>
        </authorList>
    </citation>
    <scope>NUCLEOTIDE SEQUENCE [LARGE SCALE GENOMIC DNA]</scope>
    <source>
        <strain evidence="12 13">ATCC 52813</strain>
    </source>
</reference>
<keyword evidence="4" id="KW-0479">Metal-binding</keyword>
<evidence type="ECO:0000256" key="9">
    <source>
        <dbReference type="SAM" id="Phobius"/>
    </source>
</evidence>
<evidence type="ECO:0000259" key="11">
    <source>
        <dbReference type="Pfam" id="PF05649"/>
    </source>
</evidence>
<dbReference type="Gene3D" id="1.10.1380.10">
    <property type="entry name" value="Neutral endopeptidase , domain2"/>
    <property type="match status" value="1"/>
</dbReference>
<keyword evidence="9" id="KW-0472">Membrane</keyword>
<feature type="domain" description="Peptidase M13 N-terminal" evidence="11">
    <location>
        <begin position="113"/>
        <end position="521"/>
    </location>
</feature>
<keyword evidence="13" id="KW-1185">Reference proteome</keyword>
<dbReference type="GO" id="GO:0004222">
    <property type="term" value="F:metalloendopeptidase activity"/>
    <property type="evidence" value="ECO:0007669"/>
    <property type="project" value="InterPro"/>
</dbReference>
<dbReference type="Pfam" id="PF05649">
    <property type="entry name" value="Peptidase_M13_N"/>
    <property type="match status" value="1"/>
</dbReference>
<keyword evidence="7" id="KW-0482">Metalloprotease</keyword>
<dbReference type="PANTHER" id="PTHR11733:SF167">
    <property type="entry name" value="FI17812P1-RELATED"/>
    <property type="match status" value="1"/>
</dbReference>
<feature type="region of interest" description="Disordered" evidence="8">
    <location>
        <begin position="1"/>
        <end position="31"/>
    </location>
</feature>
<feature type="transmembrane region" description="Helical" evidence="9">
    <location>
        <begin position="43"/>
        <end position="63"/>
    </location>
</feature>
<evidence type="ECO:0000256" key="5">
    <source>
        <dbReference type="ARBA" id="ARBA00022801"/>
    </source>
</evidence>
<dbReference type="Proteomes" id="UP000242254">
    <property type="component" value="Unassembled WGS sequence"/>
</dbReference>
<dbReference type="EMBL" id="KZ303842">
    <property type="protein sequence ID" value="PHZ17759.1"/>
    <property type="molecule type" value="Genomic_DNA"/>
</dbReference>
<dbReference type="GO" id="GO:0046872">
    <property type="term" value="F:metal ion binding"/>
    <property type="evidence" value="ECO:0007669"/>
    <property type="project" value="UniProtKB-KW"/>
</dbReference>